<dbReference type="AlphaFoldDB" id="A0A1I5NSI7"/>
<dbReference type="RefSeq" id="WP_074875686.1">
    <property type="nucleotide sequence ID" value="NZ_FOXI01000002.1"/>
</dbReference>
<keyword evidence="2" id="KW-1185">Reference proteome</keyword>
<dbReference type="EMBL" id="FOXI01000002">
    <property type="protein sequence ID" value="SFP24754.1"/>
    <property type="molecule type" value="Genomic_DNA"/>
</dbReference>
<proteinExistence type="predicted"/>
<protein>
    <submittedName>
        <fullName evidence="1">Uncharacterized protein</fullName>
    </submittedName>
</protein>
<name>A0A1I5NSI7_9EURY</name>
<organism evidence="1 2">
    <name type="scientific">Halolamina pelagica</name>
    <dbReference type="NCBI Taxonomy" id="699431"/>
    <lineage>
        <taxon>Archaea</taxon>
        <taxon>Methanobacteriati</taxon>
        <taxon>Methanobacteriota</taxon>
        <taxon>Stenosarchaea group</taxon>
        <taxon>Halobacteria</taxon>
        <taxon>Halobacteriales</taxon>
        <taxon>Haloferacaceae</taxon>
    </lineage>
</organism>
<evidence type="ECO:0000313" key="1">
    <source>
        <dbReference type="EMBL" id="SFP24754.1"/>
    </source>
</evidence>
<sequence>MRLEIGDSEDWSISGRRRALLAAGVSVAGTLAGCSGLGESPTEQPFAALDRQRVYLDDGVDLSAPDAVPTGSEPSDAGVVVVPGDTERSPNRAAEWIADRRTVALLGDGCGDTWNSWVMTSAFATDFDVMGAEWGQPDADLVVGTAIGLNLVTYGRTWEGMPSDTEIMQELDSIASDIEGRRGGD</sequence>
<evidence type="ECO:0000313" key="2">
    <source>
        <dbReference type="Proteomes" id="UP000183769"/>
    </source>
</evidence>
<accession>A0A1I5NSI7</accession>
<gene>
    <name evidence="1" type="ORF">SAMN05216277_102174</name>
</gene>
<dbReference type="OrthoDB" id="378192at2157"/>
<dbReference type="Proteomes" id="UP000183769">
    <property type="component" value="Unassembled WGS sequence"/>
</dbReference>
<dbReference type="PROSITE" id="PS51257">
    <property type="entry name" value="PROKAR_LIPOPROTEIN"/>
    <property type="match status" value="1"/>
</dbReference>
<reference evidence="2" key="1">
    <citation type="submission" date="2016-10" db="EMBL/GenBank/DDBJ databases">
        <authorList>
            <person name="Varghese N."/>
            <person name="Submissions S."/>
        </authorList>
    </citation>
    <scope>NUCLEOTIDE SEQUENCE [LARGE SCALE GENOMIC DNA]</scope>
    <source>
        <strain evidence="2">CGMCC 1.10329</strain>
    </source>
</reference>